<dbReference type="RefSeq" id="WP_379484549.1">
    <property type="nucleotide sequence ID" value="NZ_JBHMCF010000040.1"/>
</dbReference>
<protein>
    <submittedName>
        <fullName evidence="2">IS630 family transposase</fullName>
    </submittedName>
</protein>
<dbReference type="SUPFAM" id="SSF53098">
    <property type="entry name" value="Ribonuclease H-like"/>
    <property type="match status" value="1"/>
</dbReference>
<dbReference type="PANTHER" id="PTHR30347">
    <property type="entry name" value="POTASSIUM CHANNEL RELATED"/>
    <property type="match status" value="1"/>
</dbReference>
<reference evidence="2 3" key="1">
    <citation type="submission" date="2024-09" db="EMBL/GenBank/DDBJ databases">
        <authorList>
            <person name="Sun Q."/>
            <person name="Mori K."/>
        </authorList>
    </citation>
    <scope>NUCLEOTIDE SEQUENCE [LARGE SCALE GENOMIC DNA]</scope>
    <source>
        <strain evidence="2 3">JCM 3324</strain>
    </source>
</reference>
<dbReference type="InterPro" id="IPR036397">
    <property type="entry name" value="RNaseH_sf"/>
</dbReference>
<comment type="caution">
    <text evidence="2">The sequence shown here is derived from an EMBL/GenBank/DDBJ whole genome shotgun (WGS) entry which is preliminary data.</text>
</comment>
<dbReference type="InterPro" id="IPR009057">
    <property type="entry name" value="Homeodomain-like_sf"/>
</dbReference>
<feature type="domain" description="Tc1-like transposase DDE" evidence="1">
    <location>
        <begin position="195"/>
        <end position="322"/>
    </location>
</feature>
<dbReference type="Pfam" id="PF13358">
    <property type="entry name" value="DDE_3"/>
    <property type="match status" value="1"/>
</dbReference>
<dbReference type="Gene3D" id="3.30.420.10">
    <property type="entry name" value="Ribonuclease H-like superfamily/Ribonuclease H"/>
    <property type="match status" value="1"/>
</dbReference>
<evidence type="ECO:0000313" key="3">
    <source>
        <dbReference type="Proteomes" id="UP001589568"/>
    </source>
</evidence>
<dbReference type="NCBIfam" id="NF033545">
    <property type="entry name" value="transpos_IS630"/>
    <property type="match status" value="1"/>
</dbReference>
<accession>A0ABV5NWZ4</accession>
<dbReference type="Proteomes" id="UP001589568">
    <property type="component" value="Unassembled WGS sequence"/>
</dbReference>
<name>A0ABV5NWZ4_9ACTN</name>
<sequence>MADSRLPPLVLSQEERRTLVGWARRRSTAQDLAMRARIVLACAEGDGRGGNVAVAARLRLDRKTVARWRSRFLARRLDGLSDEPRPGVARTITDAQVEEVVVRTLEEVPEGSTHWSTRELARKVGISPTSVGNIWRAFGLQPWRVETFKISTDPLLIDKIRDVVGLYLAPPAHAAVFAVDEKPQIQALQRSAPVLPMLPGVPERRSFDYIRHGIVDLFAALNTATGKVIGKLSARHRAVDFRDFLDEIDRQVEPGLAVHLICDNLSTHKAPVVHAWLLAHPRFTLHFTPTYSSWINQVERWFAELERRCLERGNFCSLDALKTALEQWIKTWNDNAKPFQWTKTADQILDRICRYCDRISKPAH</sequence>
<evidence type="ECO:0000313" key="2">
    <source>
        <dbReference type="EMBL" id="MFB9474757.1"/>
    </source>
</evidence>
<keyword evidence="3" id="KW-1185">Reference proteome</keyword>
<dbReference type="InterPro" id="IPR047655">
    <property type="entry name" value="Transpos_IS630-like"/>
</dbReference>
<dbReference type="EMBL" id="JBHMCF010000040">
    <property type="protein sequence ID" value="MFB9474757.1"/>
    <property type="molecule type" value="Genomic_DNA"/>
</dbReference>
<gene>
    <name evidence="2" type="ORF">ACFFR3_35135</name>
</gene>
<dbReference type="InterPro" id="IPR012337">
    <property type="entry name" value="RNaseH-like_sf"/>
</dbReference>
<dbReference type="SUPFAM" id="SSF46689">
    <property type="entry name" value="Homeodomain-like"/>
    <property type="match status" value="1"/>
</dbReference>
<dbReference type="Pfam" id="PF13565">
    <property type="entry name" value="HTH_32"/>
    <property type="match status" value="1"/>
</dbReference>
<dbReference type="PANTHER" id="PTHR30347:SF1">
    <property type="entry name" value="MECHANOSENSITIVE CHANNEL MSCK"/>
    <property type="match status" value="1"/>
</dbReference>
<dbReference type="InterPro" id="IPR038717">
    <property type="entry name" value="Tc1-like_DDE_dom"/>
</dbReference>
<evidence type="ECO:0000259" key="1">
    <source>
        <dbReference type="Pfam" id="PF13358"/>
    </source>
</evidence>
<dbReference type="InterPro" id="IPR052702">
    <property type="entry name" value="MscS-like_channel"/>
</dbReference>
<organism evidence="2 3">
    <name type="scientific">Nonomuraea salmonea</name>
    <dbReference type="NCBI Taxonomy" id="46181"/>
    <lineage>
        <taxon>Bacteria</taxon>
        <taxon>Bacillati</taxon>
        <taxon>Actinomycetota</taxon>
        <taxon>Actinomycetes</taxon>
        <taxon>Streptosporangiales</taxon>
        <taxon>Streptosporangiaceae</taxon>
        <taxon>Nonomuraea</taxon>
    </lineage>
</organism>
<proteinExistence type="predicted"/>